<keyword evidence="14" id="KW-0449">Lipoprotein</keyword>
<feature type="domain" description="SLBB" evidence="17">
    <location>
        <begin position="278"/>
        <end position="362"/>
    </location>
</feature>
<evidence type="ECO:0000256" key="3">
    <source>
        <dbReference type="ARBA" id="ARBA00022448"/>
    </source>
</evidence>
<evidence type="ECO:0000256" key="1">
    <source>
        <dbReference type="ARBA" id="ARBA00004571"/>
    </source>
</evidence>
<keyword evidence="7 15" id="KW-0732">Signal</keyword>
<dbReference type="RefSeq" id="WP_175225671.1">
    <property type="nucleotide sequence ID" value="NZ_CADIKH010000005.1"/>
</dbReference>
<dbReference type="GO" id="GO:0015159">
    <property type="term" value="F:polysaccharide transmembrane transporter activity"/>
    <property type="evidence" value="ECO:0007669"/>
    <property type="project" value="InterPro"/>
</dbReference>
<evidence type="ECO:0000256" key="14">
    <source>
        <dbReference type="ARBA" id="ARBA00023288"/>
    </source>
</evidence>
<organism evidence="18 19">
    <name type="scientific">Paraburkholderia humisilvae</name>
    <dbReference type="NCBI Taxonomy" id="627669"/>
    <lineage>
        <taxon>Bacteria</taxon>
        <taxon>Pseudomonadati</taxon>
        <taxon>Pseudomonadota</taxon>
        <taxon>Betaproteobacteria</taxon>
        <taxon>Burkholderiales</taxon>
        <taxon>Burkholderiaceae</taxon>
        <taxon>Paraburkholderia</taxon>
    </lineage>
</organism>
<keyword evidence="10" id="KW-0626">Porin</keyword>
<evidence type="ECO:0008006" key="20">
    <source>
        <dbReference type="Google" id="ProtNLM"/>
    </source>
</evidence>
<dbReference type="PROSITE" id="PS51257">
    <property type="entry name" value="PROKAR_LIPOPROTEIN"/>
    <property type="match status" value="1"/>
</dbReference>
<dbReference type="AlphaFoldDB" id="A0A6J5D8U5"/>
<evidence type="ECO:0000259" key="17">
    <source>
        <dbReference type="Pfam" id="PF22461"/>
    </source>
</evidence>
<evidence type="ECO:0000313" key="19">
    <source>
        <dbReference type="Proteomes" id="UP000494363"/>
    </source>
</evidence>
<dbReference type="InterPro" id="IPR049712">
    <property type="entry name" value="Poly_export"/>
</dbReference>
<keyword evidence="13" id="KW-0998">Cell outer membrane</keyword>
<keyword evidence="6" id="KW-0812">Transmembrane</keyword>
<evidence type="ECO:0000259" key="16">
    <source>
        <dbReference type="Pfam" id="PF02563"/>
    </source>
</evidence>
<comment type="subcellular location">
    <subcellularLocation>
        <location evidence="1">Cell outer membrane</location>
        <topology evidence="1">Multi-pass membrane protein</topology>
    </subcellularLocation>
</comment>
<dbReference type="PANTHER" id="PTHR33619">
    <property type="entry name" value="POLYSACCHARIDE EXPORT PROTEIN GFCE-RELATED"/>
    <property type="match status" value="1"/>
</dbReference>
<evidence type="ECO:0000256" key="15">
    <source>
        <dbReference type="SAM" id="SignalP"/>
    </source>
</evidence>
<keyword evidence="5" id="KW-0762">Sugar transport</keyword>
<evidence type="ECO:0000256" key="11">
    <source>
        <dbReference type="ARBA" id="ARBA00023136"/>
    </source>
</evidence>
<evidence type="ECO:0000256" key="6">
    <source>
        <dbReference type="ARBA" id="ARBA00022692"/>
    </source>
</evidence>
<reference evidence="18 19" key="1">
    <citation type="submission" date="2020-04" db="EMBL/GenBank/DDBJ databases">
        <authorList>
            <person name="De Canck E."/>
        </authorList>
    </citation>
    <scope>NUCLEOTIDE SEQUENCE [LARGE SCALE GENOMIC DNA]</scope>
    <source>
        <strain evidence="18 19">LMG 29542</strain>
    </source>
</reference>
<dbReference type="EMBL" id="CADIKH010000005">
    <property type="protein sequence ID" value="CAB3750760.1"/>
    <property type="molecule type" value="Genomic_DNA"/>
</dbReference>
<feature type="domain" description="Polysaccharide export protein N-terminal" evidence="16">
    <location>
        <begin position="80"/>
        <end position="187"/>
    </location>
</feature>
<keyword evidence="12" id="KW-0564">Palmitate</keyword>
<feature type="domain" description="SLBB" evidence="17">
    <location>
        <begin position="193"/>
        <end position="271"/>
    </location>
</feature>
<keyword evidence="11" id="KW-0472">Membrane</keyword>
<dbReference type="Gene3D" id="3.30.1950.10">
    <property type="entry name" value="wza like domain"/>
    <property type="match status" value="1"/>
</dbReference>
<dbReference type="GO" id="GO:0015288">
    <property type="term" value="F:porin activity"/>
    <property type="evidence" value="ECO:0007669"/>
    <property type="project" value="UniProtKB-KW"/>
</dbReference>
<dbReference type="GO" id="GO:0009279">
    <property type="term" value="C:cell outer membrane"/>
    <property type="evidence" value="ECO:0007669"/>
    <property type="project" value="UniProtKB-SubCell"/>
</dbReference>
<comment type="similarity">
    <text evidence="2">Belongs to the BexD/CtrA/VexA family.</text>
</comment>
<keyword evidence="19" id="KW-1185">Reference proteome</keyword>
<feature type="chain" id="PRO_5026911014" description="Soluble ligand binding domain-containing protein" evidence="15">
    <location>
        <begin position="25"/>
        <end position="392"/>
    </location>
</feature>
<feature type="signal peptide" evidence="15">
    <location>
        <begin position="1"/>
        <end position="24"/>
    </location>
</feature>
<keyword evidence="3" id="KW-0813">Transport</keyword>
<evidence type="ECO:0000256" key="13">
    <source>
        <dbReference type="ARBA" id="ARBA00023237"/>
    </source>
</evidence>
<evidence type="ECO:0000313" key="18">
    <source>
        <dbReference type="EMBL" id="CAB3750760.1"/>
    </source>
</evidence>
<name>A0A6J5D8U5_9BURK</name>
<protein>
    <recommendedName>
        <fullName evidence="20">Soluble ligand binding domain-containing protein</fullName>
    </recommendedName>
</protein>
<dbReference type="InterPro" id="IPR003715">
    <property type="entry name" value="Poly_export_N"/>
</dbReference>
<evidence type="ECO:0000256" key="8">
    <source>
        <dbReference type="ARBA" id="ARBA00023047"/>
    </source>
</evidence>
<evidence type="ECO:0000256" key="10">
    <source>
        <dbReference type="ARBA" id="ARBA00023114"/>
    </source>
</evidence>
<proteinExistence type="inferred from homology"/>
<keyword evidence="4" id="KW-1134">Transmembrane beta strand</keyword>
<dbReference type="Pfam" id="PF02563">
    <property type="entry name" value="Poly_export"/>
    <property type="match status" value="1"/>
</dbReference>
<accession>A0A6J5D8U5</accession>
<evidence type="ECO:0000256" key="7">
    <source>
        <dbReference type="ARBA" id="ARBA00022729"/>
    </source>
</evidence>
<evidence type="ECO:0000256" key="2">
    <source>
        <dbReference type="ARBA" id="ARBA00009450"/>
    </source>
</evidence>
<evidence type="ECO:0000256" key="5">
    <source>
        <dbReference type="ARBA" id="ARBA00022597"/>
    </source>
</evidence>
<dbReference type="GO" id="GO:0006811">
    <property type="term" value="P:monoatomic ion transport"/>
    <property type="evidence" value="ECO:0007669"/>
    <property type="project" value="UniProtKB-KW"/>
</dbReference>
<keyword evidence="8" id="KW-0625">Polysaccharide transport</keyword>
<dbReference type="Proteomes" id="UP000494363">
    <property type="component" value="Unassembled WGS sequence"/>
</dbReference>
<dbReference type="PANTHER" id="PTHR33619:SF3">
    <property type="entry name" value="POLYSACCHARIDE EXPORT PROTEIN GFCE-RELATED"/>
    <property type="match status" value="1"/>
</dbReference>
<dbReference type="Pfam" id="PF22461">
    <property type="entry name" value="SLBB_2"/>
    <property type="match status" value="2"/>
</dbReference>
<evidence type="ECO:0000256" key="4">
    <source>
        <dbReference type="ARBA" id="ARBA00022452"/>
    </source>
</evidence>
<dbReference type="InterPro" id="IPR054765">
    <property type="entry name" value="SLBB_dom"/>
</dbReference>
<evidence type="ECO:0000256" key="12">
    <source>
        <dbReference type="ARBA" id="ARBA00023139"/>
    </source>
</evidence>
<sequence>MLKRNITCLFLVALTVFLSACAVAPGYHLDTSRLNDPGPTGPQPTYDVKTIDAQLIVEQAKFAAAMAQPPLPPSRYDRGNYVYHVQPQDILGITVWNHPELTTQSGTTLSTGGNTTQTIASTLQQPYTTALPGQADPFGQTVTPDGTIFFPFVGRIRAAGKTTSQIRDELSVALVPYIKNPQVDVRVLAYRSQMVDVTGDVKTPGPLAISDVPLNLSDAIARSGGTNPDSDLQRVRLTRDKKLYILNADAMLDRGDTSQNVLLQPGDVINVPDRTDSRIFVMGEVKTPSTMNMLKGRFTIADALTGAGGILDTDANPRQIFVMRGMRDNPTSPEIFRLDLTQPDAVMLTSQFQLQPLDVVYVGTAVGATFNRMIQQILPTLQSVFFIKELTN</sequence>
<gene>
    <name evidence="18" type="ORF">LMG29542_01328</name>
</gene>
<dbReference type="GO" id="GO:0046930">
    <property type="term" value="C:pore complex"/>
    <property type="evidence" value="ECO:0007669"/>
    <property type="project" value="UniProtKB-KW"/>
</dbReference>
<evidence type="ECO:0000256" key="9">
    <source>
        <dbReference type="ARBA" id="ARBA00023065"/>
    </source>
</evidence>
<keyword evidence="9" id="KW-0406">Ion transport</keyword>
<dbReference type="Gene3D" id="3.10.560.10">
    <property type="entry name" value="Outer membrane lipoprotein wza domain like"/>
    <property type="match status" value="2"/>
</dbReference>